<keyword evidence="3" id="KW-0812">Transmembrane</keyword>
<dbReference type="eggNOG" id="COG3326">
    <property type="taxonomic scope" value="Bacteria"/>
</dbReference>
<keyword evidence="3" id="KW-1133">Transmembrane helix</keyword>
<dbReference type="eggNOG" id="COG1278">
    <property type="taxonomic scope" value="Bacteria"/>
</dbReference>
<keyword evidence="3" id="KW-0472">Membrane</keyword>
<dbReference type="Gene3D" id="2.40.50.140">
    <property type="entry name" value="Nucleic acid-binding proteins"/>
    <property type="match status" value="1"/>
</dbReference>
<dbReference type="Pfam" id="PF00313">
    <property type="entry name" value="CSD"/>
    <property type="match status" value="1"/>
</dbReference>
<dbReference type="InterPro" id="IPR011129">
    <property type="entry name" value="CSD"/>
</dbReference>
<dbReference type="PROSITE" id="PS00352">
    <property type="entry name" value="CSD_1"/>
    <property type="match status" value="1"/>
</dbReference>
<comment type="caution">
    <text evidence="5">The sequence shown here is derived from an EMBL/GenBank/DDBJ whole genome shotgun (WGS) entry which is preliminary data.</text>
</comment>
<dbReference type="InterPro" id="IPR019844">
    <property type="entry name" value="CSD_CS"/>
</dbReference>
<dbReference type="GO" id="GO:0003730">
    <property type="term" value="F:mRNA 3'-UTR binding"/>
    <property type="evidence" value="ECO:0007669"/>
    <property type="project" value="TreeGrafter"/>
</dbReference>
<sequence length="238" mass="26892">MEQQGLLKRWNDEQGFGFIQPLQGGAEVFAHISAMRGDRRPVSGDRVMYIASKDGRSRLRAEHVRVAGSLALDQSAIRTKPKSLEMPVARARKPKKTSSRRESMGPVKNLALKLLVLTLLCSLPLSGAIQLLLDSGFIWALAVYPVASVISFVQYWQDKASAQKGRWRTSENALHFFELLGGWPGALLAQQCFRHKTRKVSFQLLFWMIVAAHQAFWLDWLLLDGTYFTEFVRVALPH</sequence>
<evidence type="ECO:0000313" key="5">
    <source>
        <dbReference type="EMBL" id="KFX69519.1"/>
    </source>
</evidence>
<dbReference type="AlphaFoldDB" id="A0A0A1YLI0"/>
<dbReference type="InterPro" id="IPR012340">
    <property type="entry name" value="NA-bd_OB-fold"/>
</dbReference>
<feature type="transmembrane region" description="Helical" evidence="3">
    <location>
        <begin position="204"/>
        <end position="223"/>
    </location>
</feature>
<evidence type="ECO:0000256" key="3">
    <source>
        <dbReference type="SAM" id="Phobius"/>
    </source>
</evidence>
<dbReference type="PANTHER" id="PTHR12962">
    <property type="entry name" value="CALCIUM-REGULATED HEAT STABLE PROTEIN CRHSP-24-RELATED"/>
    <property type="match status" value="1"/>
</dbReference>
<name>A0A0A1YLI0_9PSED</name>
<reference evidence="5 6" key="1">
    <citation type="journal article" date="2014" name="Genome Announc.">
        <title>Draft Genome Sequence of Petroleum Oil-Degrading Marine Bacterium Pseudomonas taeanensis Strain MS-3, Isolated from a Crude Oil-Contaminated Seashore.</title>
        <authorList>
            <person name="Lee S.Y."/>
            <person name="Kim S.H."/>
            <person name="Lee D.G."/>
            <person name="Shin S."/>
            <person name="Yun S.H."/>
            <person name="Choi C.W."/>
            <person name="Chung Y.H."/>
            <person name="Choi J.S."/>
            <person name="Kahng H.Y."/>
            <person name="Kim S.I."/>
        </authorList>
    </citation>
    <scope>NUCLEOTIDE SEQUENCE [LARGE SCALE GENOMIC DNA]</scope>
    <source>
        <strain evidence="5 6">MS-3</strain>
    </source>
</reference>
<dbReference type="PANTHER" id="PTHR12962:SF1">
    <property type="entry name" value="COLD SHOCK DOMAIN-CONTAINING PROTEIN CG9705"/>
    <property type="match status" value="1"/>
</dbReference>
<feature type="transmembrane region" description="Helical" evidence="3">
    <location>
        <begin position="110"/>
        <end position="131"/>
    </location>
</feature>
<dbReference type="PROSITE" id="PS51857">
    <property type="entry name" value="CSD_2"/>
    <property type="match status" value="1"/>
</dbReference>
<dbReference type="InterPro" id="IPR002059">
    <property type="entry name" value="CSP_DNA-bd"/>
</dbReference>
<dbReference type="EMBL" id="AWSQ01000003">
    <property type="protein sequence ID" value="KFX69519.1"/>
    <property type="molecule type" value="Genomic_DNA"/>
</dbReference>
<evidence type="ECO:0000256" key="2">
    <source>
        <dbReference type="RuleBase" id="RU000408"/>
    </source>
</evidence>
<dbReference type="GO" id="GO:0043488">
    <property type="term" value="P:regulation of mRNA stability"/>
    <property type="evidence" value="ECO:0007669"/>
    <property type="project" value="TreeGrafter"/>
</dbReference>
<dbReference type="SMART" id="SM00357">
    <property type="entry name" value="CSP"/>
    <property type="match status" value="1"/>
</dbReference>
<feature type="transmembrane region" description="Helical" evidence="3">
    <location>
        <begin position="137"/>
        <end position="156"/>
    </location>
</feature>
<comment type="subcellular location">
    <subcellularLocation>
        <location evidence="2">Cytoplasm</location>
    </subcellularLocation>
</comment>
<dbReference type="InterPro" id="IPR052069">
    <property type="entry name" value="Ca-reg_mRNA-binding_domain"/>
</dbReference>
<keyword evidence="1" id="KW-0597">Phosphoprotein</keyword>
<accession>A0A0A1YLI0</accession>
<gene>
    <name evidence="5" type="ORF">TMS3_0113975</name>
</gene>
<dbReference type="Proteomes" id="UP000030063">
    <property type="component" value="Unassembled WGS sequence"/>
</dbReference>
<dbReference type="GO" id="GO:0005829">
    <property type="term" value="C:cytosol"/>
    <property type="evidence" value="ECO:0007669"/>
    <property type="project" value="UniProtKB-ARBA"/>
</dbReference>
<keyword evidence="6" id="KW-1185">Reference proteome</keyword>
<dbReference type="STRING" id="1395571.TMS3_0113975"/>
<evidence type="ECO:0000313" key="6">
    <source>
        <dbReference type="Proteomes" id="UP000030063"/>
    </source>
</evidence>
<dbReference type="CDD" id="cd04458">
    <property type="entry name" value="CSP_CDS"/>
    <property type="match status" value="1"/>
</dbReference>
<feature type="domain" description="CSD" evidence="4">
    <location>
        <begin position="2"/>
        <end position="66"/>
    </location>
</feature>
<evidence type="ECO:0000256" key="1">
    <source>
        <dbReference type="ARBA" id="ARBA00022553"/>
    </source>
</evidence>
<proteinExistence type="predicted"/>
<evidence type="ECO:0000259" key="4">
    <source>
        <dbReference type="PROSITE" id="PS51857"/>
    </source>
</evidence>
<dbReference type="SUPFAM" id="SSF50249">
    <property type="entry name" value="Nucleic acid-binding proteins"/>
    <property type="match status" value="1"/>
</dbReference>
<protein>
    <submittedName>
        <fullName evidence="5">Cold-shock protein</fullName>
    </submittedName>
</protein>
<dbReference type="OrthoDB" id="72963at2"/>
<dbReference type="RefSeq" id="WP_025165829.1">
    <property type="nucleotide sequence ID" value="NZ_AWSQ01000003.1"/>
</dbReference>
<dbReference type="Pfam" id="PF06961">
    <property type="entry name" value="DUF1294"/>
    <property type="match status" value="1"/>
</dbReference>
<organism evidence="5 6">
    <name type="scientific">Pseudomonas taeanensis MS-3</name>
    <dbReference type="NCBI Taxonomy" id="1395571"/>
    <lineage>
        <taxon>Bacteria</taxon>
        <taxon>Pseudomonadati</taxon>
        <taxon>Pseudomonadota</taxon>
        <taxon>Gammaproteobacteria</taxon>
        <taxon>Pseudomonadales</taxon>
        <taxon>Pseudomonadaceae</taxon>
        <taxon>Pseudomonas</taxon>
    </lineage>
</organism>
<dbReference type="InterPro" id="IPR010718">
    <property type="entry name" value="DUF1294"/>
</dbReference>